<dbReference type="EMBL" id="CP002382">
    <property type="protein sequence ID" value="AEP09099.1"/>
    <property type="molecule type" value="Genomic_DNA"/>
</dbReference>
<evidence type="ECO:0000313" key="2">
    <source>
        <dbReference type="Proteomes" id="UP000009286"/>
    </source>
</evidence>
<name>G2KQG3_MICAA</name>
<dbReference type="STRING" id="856793.MICA_765"/>
<sequence length="245" mass="27305">MSDKNTASPKDVRKFLFDRNKFDAAEEEEVLAPDEPPPPPTFSEEELAKATRAAMEQGRKDGINETLGSIEKDVSMTLNSIRDHFDLLFRAEAMRYNTFEEEAVQLAHAIFKRCFPSLNEQAGLNDVKIMIENVLETVRDMPEIVIEVPESYVDAIRQHIDSILRDSGQGARCTVRSHPSLAAGQCRMGWANGTAVRDPQHLAEQISAQIEQVLADRANLTDNSEQNIHNAVISVTESPASDQSQ</sequence>
<dbReference type="Proteomes" id="UP000009286">
    <property type="component" value="Chromosome"/>
</dbReference>
<accession>G2KQG3</accession>
<gene>
    <name evidence="1" type="ordered locus">MICA_765</name>
</gene>
<dbReference type="HOGENOM" id="CLU_084179_0_0_5"/>
<protein>
    <recommendedName>
        <fullName evidence="3">Flagellar assembly protein FliH/Type III secretion system HrpE domain-containing protein</fullName>
    </recommendedName>
</protein>
<dbReference type="OrthoDB" id="7304298at2"/>
<reference evidence="1 2" key="1">
    <citation type="journal article" date="2011" name="BMC Genomics">
        <title>Genomic insights into an obligate epibiotic bacterial predator: Micavibrio aeruginosavorus ARL-13.</title>
        <authorList>
            <person name="Wang Z."/>
            <person name="Kadouri D."/>
            <person name="Wu M."/>
        </authorList>
    </citation>
    <scope>NUCLEOTIDE SEQUENCE [LARGE SCALE GENOMIC DNA]</scope>
    <source>
        <strain evidence="1 2">ARL-13</strain>
    </source>
</reference>
<evidence type="ECO:0008006" key="3">
    <source>
        <dbReference type="Google" id="ProtNLM"/>
    </source>
</evidence>
<dbReference type="KEGG" id="mai:MICA_765"/>
<dbReference type="AlphaFoldDB" id="G2KQG3"/>
<dbReference type="RefSeq" id="WP_014102322.1">
    <property type="nucleotide sequence ID" value="NC_016026.1"/>
</dbReference>
<evidence type="ECO:0000313" key="1">
    <source>
        <dbReference type="EMBL" id="AEP09099.1"/>
    </source>
</evidence>
<dbReference type="eggNOG" id="COG1317">
    <property type="taxonomic scope" value="Bacteria"/>
</dbReference>
<keyword evidence="2" id="KW-1185">Reference proteome</keyword>
<proteinExistence type="predicted"/>
<organism evidence="1 2">
    <name type="scientific">Micavibrio aeruginosavorus (strain ARL-13)</name>
    <dbReference type="NCBI Taxonomy" id="856793"/>
    <lineage>
        <taxon>Bacteria</taxon>
        <taxon>Pseudomonadati</taxon>
        <taxon>Bdellovibrionota</taxon>
        <taxon>Bdellovibrionia</taxon>
        <taxon>Bdellovibrionales</taxon>
        <taxon>Pseudobdellovibrionaceae</taxon>
        <taxon>Micavibrio</taxon>
    </lineage>
</organism>